<sequence>MQHFCHHLSLLWEESVSPTLALGRPVGAGSWPRRKEAPRVLRERGAEMKRASTFEEQTECVVEALLSDLLGGDAGWRSLETDSTPQAQSAVCYYQGQGASDTFDPVVIASRLRTLGDLYNQDVEGPAREVIAKMASGKVEAFGAAVESLSRSWSSQNPELGYETALLSVSVKLGMYIAQKIPSVREQLVELINRNQVRDYIQHQGGWENL</sequence>
<reference evidence="2 3" key="1">
    <citation type="journal article" date="2012" name="Genome Biol.">
        <title>Sequencing three crocodilian genomes to illuminate the evolution of archosaurs and amniotes.</title>
        <authorList>
            <person name="St John J.A."/>
            <person name="Braun E.L."/>
            <person name="Isberg S.R."/>
            <person name="Miles L.G."/>
            <person name="Chong A.Y."/>
            <person name="Gongora J."/>
            <person name="Dalzell P."/>
            <person name="Moran C."/>
            <person name="Bed'hom B."/>
            <person name="Abzhanov A."/>
            <person name="Burgess S.C."/>
            <person name="Cooksey A.M."/>
            <person name="Castoe T.A."/>
            <person name="Crawford N.G."/>
            <person name="Densmore L.D."/>
            <person name="Drew J.C."/>
            <person name="Edwards S.V."/>
            <person name="Faircloth B.C."/>
            <person name="Fujita M.K."/>
            <person name="Greenwold M.J."/>
            <person name="Hoffmann F.G."/>
            <person name="Howard J.M."/>
            <person name="Iguchi T."/>
            <person name="Janes D.E."/>
            <person name="Khan S.Y."/>
            <person name="Kohno S."/>
            <person name="de Koning A.J."/>
            <person name="Lance S.L."/>
            <person name="McCarthy F.M."/>
            <person name="McCormack J.E."/>
            <person name="Merchant M.E."/>
            <person name="Peterson D.G."/>
            <person name="Pollock D.D."/>
            <person name="Pourmand N."/>
            <person name="Raney B.J."/>
            <person name="Roessler K.A."/>
            <person name="Sanford J.R."/>
            <person name="Sawyer R.H."/>
            <person name="Schmidt C.J."/>
            <person name="Triplett E.W."/>
            <person name="Tuberville T.D."/>
            <person name="Venegas-Anaya M."/>
            <person name="Howard J.T."/>
            <person name="Jarvis E.D."/>
            <person name="Guillette L.J.Jr."/>
            <person name="Glenn T.C."/>
            <person name="Green R.E."/>
            <person name="Ray D.A."/>
        </authorList>
    </citation>
    <scope>NUCLEOTIDE SEQUENCE [LARGE SCALE GENOMIC DNA]</scope>
    <source>
        <strain evidence="2">KSC_2009_1</strain>
    </source>
</reference>
<dbReference type="AlphaFoldDB" id="A0A151NHC8"/>
<dbReference type="STRING" id="8496.A0A151NHC8"/>
<evidence type="ECO:0000313" key="3">
    <source>
        <dbReference type="Proteomes" id="UP000050525"/>
    </source>
</evidence>
<name>A0A151NHC8_ALLMI</name>
<dbReference type="InterPro" id="IPR036834">
    <property type="entry name" value="Bcl-2-like_sf"/>
</dbReference>
<dbReference type="Proteomes" id="UP000050525">
    <property type="component" value="Unassembled WGS sequence"/>
</dbReference>
<comment type="caution">
    <text evidence="2">The sequence shown here is derived from an EMBL/GenBank/DDBJ whole genome shotgun (WGS) entry which is preliminary data.</text>
</comment>
<dbReference type="GO" id="GO:0006915">
    <property type="term" value="P:apoptotic process"/>
    <property type="evidence" value="ECO:0007669"/>
    <property type="project" value="UniProtKB-KW"/>
</dbReference>
<dbReference type="EMBL" id="AKHW03002960">
    <property type="protein sequence ID" value="KYO36197.1"/>
    <property type="molecule type" value="Genomic_DNA"/>
</dbReference>
<protein>
    <submittedName>
        <fullName evidence="2">Bcl-2-like protein 15</fullName>
    </submittedName>
</protein>
<organism evidence="2 3">
    <name type="scientific">Alligator mississippiensis</name>
    <name type="common">American alligator</name>
    <dbReference type="NCBI Taxonomy" id="8496"/>
    <lineage>
        <taxon>Eukaryota</taxon>
        <taxon>Metazoa</taxon>
        <taxon>Chordata</taxon>
        <taxon>Craniata</taxon>
        <taxon>Vertebrata</taxon>
        <taxon>Euteleostomi</taxon>
        <taxon>Archelosauria</taxon>
        <taxon>Archosauria</taxon>
        <taxon>Crocodylia</taxon>
        <taxon>Alligatoridae</taxon>
        <taxon>Alligatorinae</taxon>
        <taxon>Alligator</taxon>
    </lineage>
</organism>
<dbReference type="PANTHER" id="PTHR36466:SF1">
    <property type="entry name" value="BCL-2-LIKE PROTEIN 15"/>
    <property type="match status" value="1"/>
</dbReference>
<dbReference type="PROSITE" id="PS50062">
    <property type="entry name" value="BCL2_FAMILY"/>
    <property type="match status" value="1"/>
</dbReference>
<keyword evidence="3" id="KW-1185">Reference proteome</keyword>
<dbReference type="GO" id="GO:0042981">
    <property type="term" value="P:regulation of apoptotic process"/>
    <property type="evidence" value="ECO:0007669"/>
    <property type="project" value="InterPro"/>
</dbReference>
<evidence type="ECO:0000313" key="2">
    <source>
        <dbReference type="EMBL" id="KYO36197.1"/>
    </source>
</evidence>
<proteinExistence type="predicted"/>
<dbReference type="eggNOG" id="ENOG502SB5V">
    <property type="taxonomic scope" value="Eukaryota"/>
</dbReference>
<dbReference type="SUPFAM" id="SSF56854">
    <property type="entry name" value="Bcl-2 inhibitors of programmed cell death"/>
    <property type="match status" value="1"/>
</dbReference>
<accession>A0A151NHC8</accession>
<dbReference type="Gene3D" id="1.10.437.10">
    <property type="entry name" value="Blc2-like"/>
    <property type="match status" value="1"/>
</dbReference>
<evidence type="ECO:0000256" key="1">
    <source>
        <dbReference type="ARBA" id="ARBA00022703"/>
    </source>
</evidence>
<dbReference type="InterPro" id="IPR033543">
    <property type="entry name" value="BCL2L15"/>
</dbReference>
<gene>
    <name evidence="2" type="primary">BCL2L15</name>
    <name evidence="2" type="ORF">Y1Q_0010552</name>
</gene>
<dbReference type="InterPro" id="IPR002475">
    <property type="entry name" value="Bcl2-like"/>
</dbReference>
<keyword evidence="1" id="KW-0053">Apoptosis</keyword>
<dbReference type="PANTHER" id="PTHR36466">
    <property type="entry name" value="BCL-2-LIKE PROTEIN 15"/>
    <property type="match status" value="1"/>
</dbReference>